<keyword evidence="5" id="KW-0132">Cell division</keyword>
<dbReference type="GO" id="GO:0005721">
    <property type="term" value="C:pericentric heterochromatin"/>
    <property type="evidence" value="ECO:0007669"/>
    <property type="project" value="TreeGrafter"/>
</dbReference>
<dbReference type="Gene3D" id="3.40.50.300">
    <property type="entry name" value="P-loop containing nucleotide triphosphate hydrolases"/>
    <property type="match status" value="1"/>
</dbReference>
<dbReference type="PANTHER" id="PTHR47161">
    <property type="entry name" value="LYMPHOID-SPECIFIC HELICASE"/>
    <property type="match status" value="1"/>
</dbReference>
<evidence type="ECO:0000313" key="22">
    <source>
        <dbReference type="Proteomes" id="UP000299084"/>
    </source>
</evidence>
<evidence type="ECO:0000259" key="19">
    <source>
        <dbReference type="PROSITE" id="PS51192"/>
    </source>
</evidence>
<evidence type="ECO:0000256" key="6">
    <source>
        <dbReference type="ARBA" id="ARBA00022741"/>
    </source>
</evidence>
<dbReference type="EMBL" id="JWIN03000011">
    <property type="protein sequence ID" value="KAB1271433.1"/>
    <property type="molecule type" value="Genomic_DNA"/>
</dbReference>
<feature type="compositionally biased region" description="Polar residues" evidence="18">
    <location>
        <begin position="1"/>
        <end position="11"/>
    </location>
</feature>
<feature type="region of interest" description="Disordered" evidence="18">
    <location>
        <begin position="38"/>
        <end position="97"/>
    </location>
</feature>
<dbReference type="GO" id="GO:0006346">
    <property type="term" value="P:DNA methylation-dependent constitutive heterochromatin formation"/>
    <property type="evidence" value="ECO:0007669"/>
    <property type="project" value="TreeGrafter"/>
</dbReference>
<proteinExistence type="inferred from homology"/>
<evidence type="ECO:0000256" key="10">
    <source>
        <dbReference type="ARBA" id="ARBA00022840"/>
    </source>
</evidence>
<feature type="compositionally biased region" description="Basic and acidic residues" evidence="18">
    <location>
        <begin position="41"/>
        <end position="67"/>
    </location>
</feature>
<keyword evidence="15" id="KW-0131">Cell cycle</keyword>
<evidence type="ECO:0000256" key="4">
    <source>
        <dbReference type="ARBA" id="ARBA00022553"/>
    </source>
</evidence>
<evidence type="ECO:0000256" key="18">
    <source>
        <dbReference type="SAM" id="MobiDB-lite"/>
    </source>
</evidence>
<evidence type="ECO:0000256" key="3">
    <source>
        <dbReference type="ARBA" id="ARBA00022473"/>
    </source>
</evidence>
<dbReference type="GO" id="GO:0031508">
    <property type="term" value="P:pericentric heterochromatin formation"/>
    <property type="evidence" value="ECO:0007669"/>
    <property type="project" value="TreeGrafter"/>
</dbReference>
<dbReference type="GO" id="GO:0044027">
    <property type="term" value="P:negative regulation of gene expression via chromosomal CpG island methylation"/>
    <property type="evidence" value="ECO:0007669"/>
    <property type="project" value="TreeGrafter"/>
</dbReference>
<dbReference type="InterPro" id="IPR000330">
    <property type="entry name" value="SNF2_N"/>
</dbReference>
<evidence type="ECO:0000256" key="11">
    <source>
        <dbReference type="ARBA" id="ARBA00023015"/>
    </source>
</evidence>
<keyword evidence="4" id="KW-0597">Phosphoprotein</keyword>
<dbReference type="CDD" id="cd18009">
    <property type="entry name" value="DEXHc_HELLS_SMARCA6"/>
    <property type="match status" value="1"/>
</dbReference>
<accession>A0A5N4DJS2</accession>
<protein>
    <recommendedName>
        <fullName evidence="17">Proliferation-associated SNF2-like protein</fullName>
    </recommendedName>
</protein>
<dbReference type="FunFam" id="3.40.50.300:FF:000577">
    <property type="entry name" value="lymphoid-specific helicase isoform X1"/>
    <property type="match status" value="1"/>
</dbReference>
<dbReference type="InterPro" id="IPR038718">
    <property type="entry name" value="SNF2-like_sf"/>
</dbReference>
<keyword evidence="14" id="KW-0539">Nucleus</keyword>
<keyword evidence="13" id="KW-0804">Transcription</keyword>
<comment type="caution">
    <text evidence="21">The sequence shown here is derived from an EMBL/GenBank/DDBJ whole genome shotgun (WGS) entry which is preliminary data.</text>
</comment>
<comment type="similarity">
    <text evidence="2">Belongs to the SNF2/RAD54 helicase family.</text>
</comment>
<dbReference type="Gene3D" id="3.40.50.10810">
    <property type="entry name" value="Tandem AAA-ATPase domain"/>
    <property type="match status" value="1"/>
</dbReference>
<keyword evidence="3" id="KW-0217">Developmental protein</keyword>
<reference evidence="21 22" key="1">
    <citation type="journal article" date="2019" name="Mol. Ecol. Resour.">
        <title>Improving Illumina assemblies with Hi-C and long reads: an example with the North African dromedary.</title>
        <authorList>
            <person name="Elbers J.P."/>
            <person name="Rogers M.F."/>
            <person name="Perelman P.L."/>
            <person name="Proskuryakova A.A."/>
            <person name="Serdyukova N.A."/>
            <person name="Johnson W.E."/>
            <person name="Horin P."/>
            <person name="Corander J."/>
            <person name="Murphy D."/>
            <person name="Burger P.A."/>
        </authorList>
    </citation>
    <scope>NUCLEOTIDE SEQUENCE [LARGE SCALE GENOMIC DNA]</scope>
    <source>
        <strain evidence="21">Drom800</strain>
        <tissue evidence="21">Blood</tissue>
    </source>
</reference>
<evidence type="ECO:0000256" key="9">
    <source>
        <dbReference type="ARBA" id="ARBA00022806"/>
    </source>
</evidence>
<dbReference type="SUPFAM" id="SSF52540">
    <property type="entry name" value="P-loop containing nucleoside triphosphate hydrolases"/>
    <property type="match status" value="2"/>
</dbReference>
<feature type="domain" description="Helicase ATP-binding" evidence="19">
    <location>
        <begin position="193"/>
        <end position="361"/>
    </location>
</feature>
<dbReference type="GO" id="GO:0003682">
    <property type="term" value="F:chromatin binding"/>
    <property type="evidence" value="ECO:0007669"/>
    <property type="project" value="TreeGrafter"/>
</dbReference>
<dbReference type="AlphaFoldDB" id="A0A5N4DJS2"/>
<organism evidence="21 22">
    <name type="scientific">Camelus dromedarius</name>
    <name type="common">Dromedary</name>
    <name type="synonym">Arabian camel</name>
    <dbReference type="NCBI Taxonomy" id="9838"/>
    <lineage>
        <taxon>Eukaryota</taxon>
        <taxon>Metazoa</taxon>
        <taxon>Chordata</taxon>
        <taxon>Craniata</taxon>
        <taxon>Vertebrata</taxon>
        <taxon>Euteleostomi</taxon>
        <taxon>Mammalia</taxon>
        <taxon>Eutheria</taxon>
        <taxon>Laurasiatheria</taxon>
        <taxon>Artiodactyla</taxon>
        <taxon>Tylopoda</taxon>
        <taxon>Camelidae</taxon>
        <taxon>Camelus</taxon>
    </lineage>
</organism>
<feature type="region of interest" description="Disordered" evidence="18">
    <location>
        <begin position="1"/>
        <end position="20"/>
    </location>
</feature>
<keyword evidence="22" id="KW-1185">Reference proteome</keyword>
<keyword evidence="12" id="KW-0175">Coiled coil</keyword>
<name>A0A5N4DJS2_CAMDR</name>
<dbReference type="PANTHER" id="PTHR47161:SF1">
    <property type="entry name" value="LYMPHOID-SPECIFIC HELICASE"/>
    <property type="match status" value="1"/>
</dbReference>
<dbReference type="Pfam" id="PF00176">
    <property type="entry name" value="SNF2-rel_dom"/>
    <property type="match status" value="1"/>
</dbReference>
<evidence type="ECO:0000313" key="21">
    <source>
        <dbReference type="EMBL" id="KAB1271433.1"/>
    </source>
</evidence>
<dbReference type="InterPro" id="IPR014001">
    <property type="entry name" value="Helicase_ATP-bd"/>
</dbReference>
<dbReference type="InterPro" id="IPR044753">
    <property type="entry name" value="HELLS_N"/>
</dbReference>
<dbReference type="InterPro" id="IPR049730">
    <property type="entry name" value="SNF2/RAD54-like_C"/>
</dbReference>
<evidence type="ECO:0000256" key="7">
    <source>
        <dbReference type="ARBA" id="ARBA00022776"/>
    </source>
</evidence>
<keyword evidence="11" id="KW-0805">Transcription regulation</keyword>
<evidence type="ECO:0000256" key="17">
    <source>
        <dbReference type="ARBA" id="ARBA00081399"/>
    </source>
</evidence>
<feature type="compositionally biased region" description="Polar residues" evidence="18">
    <location>
        <begin position="71"/>
        <end position="81"/>
    </location>
</feature>
<dbReference type="GO" id="GO:0046651">
    <property type="term" value="P:lymphocyte proliferation"/>
    <property type="evidence" value="ECO:0007669"/>
    <property type="project" value="TreeGrafter"/>
</dbReference>
<sequence length="714" mass="82171">MPAQRPASSGGSLAPDMVEQSKTAVITPAMLEEEEQLEAAGLEKERKMLEKEQKKKEKLERKKESLKVTKGKNSMGASEENTVMRKKRGREDESYNISEVMSKEEILSVAKKSKKENENESSSSNLCVEDLQKNKDSNSIIKDRLSQTVRQNTKFFFDPVRKCNGQPVPFQQPKHFTGGVMRWYQVEGMEWLRMLWENGINGILADEMGLGKTVQCIATIALMIQRGVPGPFLVCGPLSTLPNWMAEFQRFTPEIPTMLYHGAQQERRKLVKHIHKRKGTLQIHPVVITSFEIAMRDRNALQHCYWKYLIVDEGHRIKNMKCRLIRELKRFNADNKLLLTGTPLQNNLSELWSLLNFLLPDVFDDLKSFESWFDITSLSETAEDIIAKEREQNVLHMLHQILTPFLLRRLKSDVALEVPPKREVVVYAPLAKKQEIFYTAIVNRTIANMFGSSEIISNCDFFFFLCTLKIDEELVTNSGKFLILDRMLPELKTRGHKVLLFSQMTRMLDILMDYCHFRNFNFSRLDGSMSYSEREKNMHNFNTDPDVFIFLVSTRAGGLGINLTAADTVIIYDSDWNPQSDLQAQDRCHRIGQTKPVVVYRLVTANTIDQKIVERAAAKRKLEKLIIHKNHFKGGQSGLNQSKNFLDPKELMELLKSRDYEREVKGSREKVISDKDLELLLDRNQMNASGPVKEKMGIFKILENSEDSSPECLF</sequence>
<keyword evidence="9 21" id="KW-0347">Helicase</keyword>
<evidence type="ECO:0000256" key="14">
    <source>
        <dbReference type="ARBA" id="ARBA00023242"/>
    </source>
</evidence>
<dbReference type="GO" id="GO:0005634">
    <property type="term" value="C:nucleus"/>
    <property type="evidence" value="ECO:0007669"/>
    <property type="project" value="UniProtKB-SubCell"/>
</dbReference>
<gene>
    <name evidence="21" type="ORF">Cadr_000009346</name>
</gene>
<dbReference type="Proteomes" id="UP000299084">
    <property type="component" value="Unassembled WGS sequence"/>
</dbReference>
<evidence type="ECO:0000256" key="2">
    <source>
        <dbReference type="ARBA" id="ARBA00007025"/>
    </source>
</evidence>
<dbReference type="GO" id="GO:0005524">
    <property type="term" value="F:ATP binding"/>
    <property type="evidence" value="ECO:0007669"/>
    <property type="project" value="UniProtKB-KW"/>
</dbReference>
<feature type="domain" description="Helicase C-terminal" evidence="20">
    <location>
        <begin position="483"/>
        <end position="633"/>
    </location>
</feature>
<dbReference type="InterPro" id="IPR001650">
    <property type="entry name" value="Helicase_C-like"/>
</dbReference>
<evidence type="ECO:0000256" key="8">
    <source>
        <dbReference type="ARBA" id="ARBA00022801"/>
    </source>
</evidence>
<dbReference type="GO" id="GO:0016787">
    <property type="term" value="F:hydrolase activity"/>
    <property type="evidence" value="ECO:0007669"/>
    <property type="project" value="UniProtKB-KW"/>
</dbReference>
<dbReference type="CDD" id="cd18793">
    <property type="entry name" value="SF2_C_SNF"/>
    <property type="match status" value="1"/>
</dbReference>
<keyword evidence="7" id="KW-0498">Mitosis</keyword>
<dbReference type="PROSITE" id="PS51194">
    <property type="entry name" value="HELICASE_CTER"/>
    <property type="match status" value="1"/>
</dbReference>
<dbReference type="GO" id="GO:0004386">
    <property type="term" value="F:helicase activity"/>
    <property type="evidence" value="ECO:0007669"/>
    <property type="project" value="UniProtKB-KW"/>
</dbReference>
<evidence type="ECO:0000259" key="20">
    <source>
        <dbReference type="PROSITE" id="PS51194"/>
    </source>
</evidence>
<evidence type="ECO:0000256" key="5">
    <source>
        <dbReference type="ARBA" id="ARBA00022618"/>
    </source>
</evidence>
<evidence type="ECO:0000256" key="16">
    <source>
        <dbReference type="ARBA" id="ARBA00053349"/>
    </source>
</evidence>
<evidence type="ECO:0000256" key="13">
    <source>
        <dbReference type="ARBA" id="ARBA00023163"/>
    </source>
</evidence>
<dbReference type="FunFam" id="3.40.50.10810:FF:000015">
    <property type="entry name" value="lymphoid-specific helicase isoform X1"/>
    <property type="match status" value="1"/>
</dbReference>
<dbReference type="SMART" id="SM00487">
    <property type="entry name" value="DEXDc"/>
    <property type="match status" value="1"/>
</dbReference>
<evidence type="ECO:0000256" key="12">
    <source>
        <dbReference type="ARBA" id="ARBA00023054"/>
    </source>
</evidence>
<evidence type="ECO:0000256" key="15">
    <source>
        <dbReference type="ARBA" id="ARBA00023306"/>
    </source>
</evidence>
<dbReference type="SMART" id="SM00490">
    <property type="entry name" value="HELICc"/>
    <property type="match status" value="1"/>
</dbReference>
<evidence type="ECO:0000256" key="1">
    <source>
        <dbReference type="ARBA" id="ARBA00004123"/>
    </source>
</evidence>
<dbReference type="PROSITE" id="PS51192">
    <property type="entry name" value="HELICASE_ATP_BIND_1"/>
    <property type="match status" value="1"/>
</dbReference>
<comment type="subcellular location">
    <subcellularLocation>
        <location evidence="1">Nucleus</location>
    </subcellularLocation>
</comment>
<keyword evidence="6" id="KW-0547">Nucleotide-binding</keyword>
<dbReference type="Pfam" id="PF00271">
    <property type="entry name" value="Helicase_C"/>
    <property type="match status" value="1"/>
</dbReference>
<keyword evidence="10" id="KW-0067">ATP-binding</keyword>
<keyword evidence="8" id="KW-0378">Hydrolase</keyword>
<comment type="function">
    <text evidence="16">Plays an essential role in normal development and survival. Involved in regulation of the expansion or survival of lymphoid cells. Required for de novo or maintenance DNA methylation. May control silencing of the imprinted CDKN1C gene through DNA methylation. May play a role in formation and organization of heterochromatin, implying a functional role in the regulation of transcription and mitosis.</text>
</comment>
<dbReference type="GO" id="GO:0051301">
    <property type="term" value="P:cell division"/>
    <property type="evidence" value="ECO:0007669"/>
    <property type="project" value="UniProtKB-KW"/>
</dbReference>
<dbReference type="InterPro" id="IPR027417">
    <property type="entry name" value="P-loop_NTPase"/>
</dbReference>